<accession>A0A2P2QB74</accession>
<protein>
    <submittedName>
        <fullName evidence="1">Uncharacterized protein</fullName>
    </submittedName>
</protein>
<proteinExistence type="predicted"/>
<sequence>MAVFASPFSQLTRKLGFLPDPLPCSLLINLSRTAVL</sequence>
<evidence type="ECO:0000313" key="1">
    <source>
        <dbReference type="EMBL" id="MBX64236.1"/>
    </source>
</evidence>
<dbReference type="AlphaFoldDB" id="A0A2P2QB74"/>
<organism evidence="1">
    <name type="scientific">Rhizophora mucronata</name>
    <name type="common">Asiatic mangrove</name>
    <dbReference type="NCBI Taxonomy" id="61149"/>
    <lineage>
        <taxon>Eukaryota</taxon>
        <taxon>Viridiplantae</taxon>
        <taxon>Streptophyta</taxon>
        <taxon>Embryophyta</taxon>
        <taxon>Tracheophyta</taxon>
        <taxon>Spermatophyta</taxon>
        <taxon>Magnoliopsida</taxon>
        <taxon>eudicotyledons</taxon>
        <taxon>Gunneridae</taxon>
        <taxon>Pentapetalae</taxon>
        <taxon>rosids</taxon>
        <taxon>fabids</taxon>
        <taxon>Malpighiales</taxon>
        <taxon>Rhizophoraceae</taxon>
        <taxon>Rhizophora</taxon>
    </lineage>
</organism>
<reference evidence="1" key="1">
    <citation type="submission" date="2018-02" db="EMBL/GenBank/DDBJ databases">
        <title>Rhizophora mucronata_Transcriptome.</title>
        <authorList>
            <person name="Meera S.P."/>
            <person name="Sreeshan A."/>
            <person name="Augustine A."/>
        </authorList>
    </citation>
    <scope>NUCLEOTIDE SEQUENCE</scope>
    <source>
        <tissue evidence="1">Leaf</tissue>
    </source>
</reference>
<name>A0A2P2QB74_RHIMU</name>
<dbReference type="EMBL" id="GGEC01083752">
    <property type="protein sequence ID" value="MBX64236.1"/>
    <property type="molecule type" value="Transcribed_RNA"/>
</dbReference>